<protein>
    <submittedName>
        <fullName evidence="1">DUF3253 domain-containing protein</fullName>
    </submittedName>
</protein>
<reference evidence="1 2" key="1">
    <citation type="submission" date="2023-11" db="EMBL/GenBank/DDBJ databases">
        <title>MicrobeMod: A computational toolkit for identifying prokaryotic methylation and restriction-modification with nanopore sequencing.</title>
        <authorList>
            <person name="Crits-Christoph A."/>
            <person name="Kang S.C."/>
            <person name="Lee H."/>
            <person name="Ostrov N."/>
        </authorList>
    </citation>
    <scope>NUCLEOTIDE SEQUENCE [LARGE SCALE GENOMIC DNA]</scope>
    <source>
        <strain evidence="1 2">DSMZ 700</strain>
    </source>
</reference>
<dbReference type="InterPro" id="IPR036390">
    <property type="entry name" value="WH_DNA-bd_sf"/>
</dbReference>
<dbReference type="SUPFAM" id="SSF46785">
    <property type="entry name" value="Winged helix' DNA-binding domain"/>
    <property type="match status" value="1"/>
</dbReference>
<dbReference type="AlphaFoldDB" id="A0AAW9DNZ8"/>
<gene>
    <name evidence="1" type="ORF">SIL87_06480</name>
</gene>
<evidence type="ECO:0000313" key="1">
    <source>
        <dbReference type="EMBL" id="MDX5930406.1"/>
    </source>
</evidence>
<dbReference type="EMBL" id="JAWXYB010000018">
    <property type="protein sequence ID" value="MDX5930406.1"/>
    <property type="molecule type" value="Genomic_DNA"/>
</dbReference>
<accession>A0AAW9DNZ8</accession>
<dbReference type="Proteomes" id="UP001279553">
    <property type="component" value="Unassembled WGS sequence"/>
</dbReference>
<dbReference type="InterPro" id="IPR036388">
    <property type="entry name" value="WH-like_DNA-bd_sf"/>
</dbReference>
<dbReference type="Pfam" id="PF11625">
    <property type="entry name" value="DUF3253"/>
    <property type="match status" value="1"/>
</dbReference>
<evidence type="ECO:0000313" key="2">
    <source>
        <dbReference type="Proteomes" id="UP001279553"/>
    </source>
</evidence>
<dbReference type="RefSeq" id="WP_319613357.1">
    <property type="nucleotide sequence ID" value="NZ_JAWXYB010000018.1"/>
</dbReference>
<proteinExistence type="predicted"/>
<organism evidence="1 2">
    <name type="scientific">Acidiphilium acidophilum</name>
    <name type="common">Thiobacillus acidophilus</name>
    <dbReference type="NCBI Taxonomy" id="76588"/>
    <lineage>
        <taxon>Bacteria</taxon>
        <taxon>Pseudomonadati</taxon>
        <taxon>Pseudomonadota</taxon>
        <taxon>Alphaproteobacteria</taxon>
        <taxon>Acetobacterales</taxon>
        <taxon>Acidocellaceae</taxon>
        <taxon>Acidiphilium</taxon>
    </lineage>
</organism>
<name>A0AAW9DNZ8_ACIAO</name>
<sequence length="112" mass="12145">MTEPVEDVPEANAMQAESISTADIAVETAILDLLRARGETRSICPTEAARSLAGATTDDLAWRRYLPVVRRVALALARSGTIDILRKGKVIAPEQAHGVIRLRLKPGQEEKS</sequence>
<dbReference type="Gene3D" id="1.10.10.10">
    <property type="entry name" value="Winged helix-like DNA-binding domain superfamily/Winged helix DNA-binding domain"/>
    <property type="match status" value="1"/>
</dbReference>
<dbReference type="InterPro" id="IPR021660">
    <property type="entry name" value="DUF3253"/>
</dbReference>
<comment type="caution">
    <text evidence="1">The sequence shown here is derived from an EMBL/GenBank/DDBJ whole genome shotgun (WGS) entry which is preliminary data.</text>
</comment>
<keyword evidence="2" id="KW-1185">Reference proteome</keyword>